<reference evidence="3" key="2">
    <citation type="submission" date="2019-09" db="UniProtKB">
        <authorList>
            <consortium name="WormBaseParasite"/>
        </authorList>
    </citation>
    <scope>IDENTIFICATION</scope>
</reference>
<name>A0A183FP81_HELPZ</name>
<evidence type="ECO:0000313" key="2">
    <source>
        <dbReference type="Proteomes" id="UP000050761"/>
    </source>
</evidence>
<dbReference type="AlphaFoldDB" id="A0A183FP81"/>
<reference evidence="1 2" key="1">
    <citation type="submission" date="2018-11" db="EMBL/GenBank/DDBJ databases">
        <authorList>
            <consortium name="Pathogen Informatics"/>
        </authorList>
    </citation>
    <scope>NUCLEOTIDE SEQUENCE [LARGE SCALE GENOMIC DNA]</scope>
</reference>
<accession>A0A3P7YT71</accession>
<dbReference type="EMBL" id="UZAH01026426">
    <property type="protein sequence ID" value="VDO80519.1"/>
    <property type="molecule type" value="Genomic_DNA"/>
</dbReference>
<protein>
    <submittedName>
        <fullName evidence="3">ZP domain-containing protein</fullName>
    </submittedName>
</protein>
<organism evidence="2 3">
    <name type="scientific">Heligmosomoides polygyrus</name>
    <name type="common">Parasitic roundworm</name>
    <dbReference type="NCBI Taxonomy" id="6339"/>
    <lineage>
        <taxon>Eukaryota</taxon>
        <taxon>Metazoa</taxon>
        <taxon>Ecdysozoa</taxon>
        <taxon>Nematoda</taxon>
        <taxon>Chromadorea</taxon>
        <taxon>Rhabditida</taxon>
        <taxon>Rhabditina</taxon>
        <taxon>Rhabditomorpha</taxon>
        <taxon>Strongyloidea</taxon>
        <taxon>Heligmosomidae</taxon>
        <taxon>Heligmosomoides</taxon>
    </lineage>
</organism>
<dbReference type="WBParaSite" id="HPBE_0000939601-mRNA-1">
    <property type="protein sequence ID" value="HPBE_0000939601-mRNA-1"/>
    <property type="gene ID" value="HPBE_0000939601"/>
</dbReference>
<accession>A0A183FP81</accession>
<dbReference type="Proteomes" id="UP000050761">
    <property type="component" value="Unassembled WGS sequence"/>
</dbReference>
<evidence type="ECO:0000313" key="1">
    <source>
        <dbReference type="EMBL" id="VDO80519.1"/>
    </source>
</evidence>
<gene>
    <name evidence="1" type="ORF">HPBE_LOCUS9397</name>
</gene>
<evidence type="ECO:0000313" key="3">
    <source>
        <dbReference type="WBParaSite" id="HPBE_0000939601-mRNA-1"/>
    </source>
</evidence>
<keyword evidence="2" id="KW-1185">Reference proteome</keyword>
<proteinExistence type="predicted"/>
<sequence length="81" mass="8487">MDNARFDGQSNGARCQTFSVTVSEAGFFAPAEGDPAPYGSPVFYLRDLPETRFGKPAVVVSACITTVAIAQRSGGPEGCEI</sequence>